<organism evidence="2 3">
    <name type="scientific">Kingella denitrificans ATCC 33394</name>
    <dbReference type="NCBI Taxonomy" id="888741"/>
    <lineage>
        <taxon>Bacteria</taxon>
        <taxon>Pseudomonadati</taxon>
        <taxon>Pseudomonadota</taxon>
        <taxon>Betaproteobacteria</taxon>
        <taxon>Neisseriales</taxon>
        <taxon>Neisseriaceae</taxon>
        <taxon>Kingella</taxon>
    </lineage>
</organism>
<proteinExistence type="predicted"/>
<sequence>MTYTPDEDFADFLTKFGQPFAAKAAEEAVLQKYRGILPDQLLTYWRQYGFCGFADGLFWITNPDDYEDILPDWLPEAEQVRHKHYVIARTGWGELLVWEPAYGHKYTINPHFGFVGMEEDVSREIAKGCGDQEMRLFFPCKNRNILTGQTIKTARCSNAP</sequence>
<evidence type="ECO:0000259" key="1">
    <source>
        <dbReference type="Pfam" id="PF08887"/>
    </source>
</evidence>
<gene>
    <name evidence="2" type="ORF">HMPREF9098_2292</name>
</gene>
<dbReference type="HOGENOM" id="CLU_082934_2_1_4"/>
<evidence type="ECO:0000313" key="2">
    <source>
        <dbReference type="EMBL" id="EGC16264.1"/>
    </source>
</evidence>
<dbReference type="STRING" id="888741.HMPREF9098_2292"/>
<keyword evidence="3" id="KW-1185">Reference proteome</keyword>
<comment type="caution">
    <text evidence="2">The sequence shown here is derived from an EMBL/GenBank/DDBJ whole genome shotgun (WGS) entry which is preliminary data.</text>
</comment>
<dbReference type="EMBL" id="AEWV01000043">
    <property type="protein sequence ID" value="EGC16264.1"/>
    <property type="molecule type" value="Genomic_DNA"/>
</dbReference>
<evidence type="ECO:0000313" key="3">
    <source>
        <dbReference type="Proteomes" id="UP000004088"/>
    </source>
</evidence>
<dbReference type="AlphaFoldDB" id="F0F2F7"/>
<dbReference type="Proteomes" id="UP000004088">
    <property type="component" value="Unassembled WGS sequence"/>
</dbReference>
<accession>F0F2F7</accession>
<feature type="domain" description="GAD-related" evidence="1">
    <location>
        <begin position="9"/>
        <end position="109"/>
    </location>
</feature>
<dbReference type="InterPro" id="IPR014983">
    <property type="entry name" value="GAD-rel"/>
</dbReference>
<protein>
    <submittedName>
        <fullName evidence="2">GAD-like protein</fullName>
    </submittedName>
</protein>
<reference evidence="2 3" key="1">
    <citation type="submission" date="2011-01" db="EMBL/GenBank/DDBJ databases">
        <authorList>
            <person name="Muzny D."/>
            <person name="Qin X."/>
            <person name="Deng J."/>
            <person name="Jiang H."/>
            <person name="Liu Y."/>
            <person name="Qu J."/>
            <person name="Song X.-Z."/>
            <person name="Zhang L."/>
            <person name="Thornton R."/>
            <person name="Coyle M."/>
            <person name="Francisco L."/>
            <person name="Jackson L."/>
            <person name="Javaid M."/>
            <person name="Korchina V."/>
            <person name="Kovar C."/>
            <person name="Mata R."/>
            <person name="Mathew T."/>
            <person name="Ngo R."/>
            <person name="Nguyen L."/>
            <person name="Nguyen N."/>
            <person name="Okwuonu G."/>
            <person name="Ongeri F."/>
            <person name="Pham C."/>
            <person name="Simmons D."/>
            <person name="Wilczek-Boney K."/>
            <person name="Hale W."/>
            <person name="Jakkamsetti A."/>
            <person name="Pham P."/>
            <person name="Ruth R."/>
            <person name="San Lucas F."/>
            <person name="Warren J."/>
            <person name="Zhang J."/>
            <person name="Zhao Z."/>
            <person name="Zhou C."/>
            <person name="Zhu D."/>
            <person name="Lee S."/>
            <person name="Bess C."/>
            <person name="Blankenburg K."/>
            <person name="Forbes L."/>
            <person name="Fu Q."/>
            <person name="Gubbala S."/>
            <person name="Hirani K."/>
            <person name="Jayaseelan J.C."/>
            <person name="Lara F."/>
            <person name="Munidasa M."/>
            <person name="Palculict T."/>
            <person name="Patil S."/>
            <person name="Pu L.-L."/>
            <person name="Saada N."/>
            <person name="Tang L."/>
            <person name="Weissenberger G."/>
            <person name="Zhu Y."/>
            <person name="Hemphill L."/>
            <person name="Shang Y."/>
            <person name="Youmans B."/>
            <person name="Ayvaz T."/>
            <person name="Ross M."/>
            <person name="Santibanez J."/>
            <person name="Aqrawi P."/>
            <person name="Gross S."/>
            <person name="Joshi V."/>
            <person name="Fowler G."/>
            <person name="Nazareth L."/>
            <person name="Reid J."/>
            <person name="Worley K."/>
            <person name="Petrosino J."/>
            <person name="Highlander S."/>
            <person name="Gibbs R."/>
        </authorList>
    </citation>
    <scope>NUCLEOTIDE SEQUENCE [LARGE SCALE GENOMIC DNA]</scope>
    <source>
        <strain evidence="2 3">ATCC 33394</strain>
    </source>
</reference>
<dbReference type="Pfam" id="PF08887">
    <property type="entry name" value="GAD-like"/>
    <property type="match status" value="1"/>
</dbReference>
<dbReference type="RefSeq" id="WP_003784509.1">
    <property type="nucleotide sequence ID" value="NZ_GL870929.1"/>
</dbReference>
<name>F0F2F7_9NEIS</name>